<feature type="region of interest" description="Disordered" evidence="1">
    <location>
        <begin position="24"/>
        <end position="45"/>
    </location>
</feature>
<comment type="caution">
    <text evidence="3">The sequence shown here is derived from an EMBL/GenBank/DDBJ whole genome shotgun (WGS) entry which is preliminary data.</text>
</comment>
<keyword evidence="4" id="KW-1185">Reference proteome</keyword>
<organism evidence="3 4">
    <name type="scientific">Streptomyces alkaliphilus</name>
    <dbReference type="NCBI Taxonomy" id="1472722"/>
    <lineage>
        <taxon>Bacteria</taxon>
        <taxon>Bacillati</taxon>
        <taxon>Actinomycetota</taxon>
        <taxon>Actinomycetes</taxon>
        <taxon>Kitasatosporales</taxon>
        <taxon>Streptomycetaceae</taxon>
        <taxon>Streptomyces</taxon>
    </lineage>
</organism>
<reference evidence="4" key="1">
    <citation type="submission" date="2019-10" db="EMBL/GenBank/DDBJ databases">
        <title>Streptomyces sp. nov., a novel actinobacterium isolated from alkaline environment.</title>
        <authorList>
            <person name="Golinska P."/>
        </authorList>
    </citation>
    <scope>NUCLEOTIDE SEQUENCE [LARGE SCALE GENOMIC DNA]</scope>
    <source>
        <strain evidence="4">DSM 42118</strain>
    </source>
</reference>
<gene>
    <name evidence="3" type="ORF">FNQ90_00800</name>
</gene>
<dbReference type="AlphaFoldDB" id="A0A7W3XZV7"/>
<dbReference type="PROSITE" id="PS51257">
    <property type="entry name" value="PROKAR_LIPOPROTEIN"/>
    <property type="match status" value="1"/>
</dbReference>
<sequence length="188" mass="19873">MCTRGKRWAAVTAAVVVVGLGTTACSSDSGVPTPPAAGAGEPDRADMAEWEAELEEALKELEDLEGLEGLDDFGTGAPLNVGDCWGRATTVDHDPRSCDEPHVFEVVGVHEGFEAPEGEGLAGMRAEEEAKEAICEGLFAEYFGVPYNDQPLPMILVTPEPVGMGSDRIVCSAYTTRSEEHTSPFSIG</sequence>
<evidence type="ECO:0000313" key="3">
    <source>
        <dbReference type="EMBL" id="MBB0242681.1"/>
    </source>
</evidence>
<feature type="signal peptide" evidence="2">
    <location>
        <begin position="1"/>
        <end position="24"/>
    </location>
</feature>
<dbReference type="EMBL" id="VKHT01000011">
    <property type="protein sequence ID" value="MBB0242681.1"/>
    <property type="molecule type" value="Genomic_DNA"/>
</dbReference>
<feature type="chain" id="PRO_5038579826" description="Septum formation-related domain-containing protein" evidence="2">
    <location>
        <begin position="25"/>
        <end position="188"/>
    </location>
</feature>
<name>A0A7W3XZV7_9ACTN</name>
<protein>
    <recommendedName>
        <fullName evidence="5">Septum formation-related domain-containing protein</fullName>
    </recommendedName>
</protein>
<proteinExistence type="predicted"/>
<accession>A0A7W3XZV7</accession>
<evidence type="ECO:0008006" key="5">
    <source>
        <dbReference type="Google" id="ProtNLM"/>
    </source>
</evidence>
<keyword evidence="2" id="KW-0732">Signal</keyword>
<evidence type="ECO:0000313" key="4">
    <source>
        <dbReference type="Proteomes" id="UP000538929"/>
    </source>
</evidence>
<evidence type="ECO:0000256" key="2">
    <source>
        <dbReference type="SAM" id="SignalP"/>
    </source>
</evidence>
<evidence type="ECO:0000256" key="1">
    <source>
        <dbReference type="SAM" id="MobiDB-lite"/>
    </source>
</evidence>
<dbReference type="Proteomes" id="UP000538929">
    <property type="component" value="Unassembled WGS sequence"/>
</dbReference>